<name>A0A451BM24_9GAMM</name>
<accession>A0A451BM24</accession>
<dbReference type="EMBL" id="CAADHB010000043">
    <property type="protein sequence ID" value="VFK79288.1"/>
    <property type="molecule type" value="Genomic_DNA"/>
</dbReference>
<sequence length="74" mass="8397">MFRLSDGLQQGLVQIIGFDKIDPGAMVRAPVQSLNQFQRCSPPFSMEGLGVVFLRVEFSDLLLEFLDPLEQVRR</sequence>
<reference evidence="1" key="1">
    <citation type="submission" date="2019-02" db="EMBL/GenBank/DDBJ databases">
        <authorList>
            <person name="Gruber-Vodicka R. H."/>
            <person name="Seah K. B. B."/>
        </authorList>
    </citation>
    <scope>NUCLEOTIDE SEQUENCE</scope>
    <source>
        <strain evidence="1">BECK_S127</strain>
    </source>
</reference>
<dbReference type="AlphaFoldDB" id="A0A451BM24"/>
<protein>
    <submittedName>
        <fullName evidence="1">Uncharacterized protein</fullName>
    </submittedName>
</protein>
<gene>
    <name evidence="1" type="ORF">BECKSD772D_GA0070982_104318</name>
</gene>
<proteinExistence type="predicted"/>
<evidence type="ECO:0000313" key="1">
    <source>
        <dbReference type="EMBL" id="VFK79288.1"/>
    </source>
</evidence>
<organism evidence="1">
    <name type="scientific">Candidatus Kentrum sp. SD</name>
    <dbReference type="NCBI Taxonomy" id="2126332"/>
    <lineage>
        <taxon>Bacteria</taxon>
        <taxon>Pseudomonadati</taxon>
        <taxon>Pseudomonadota</taxon>
        <taxon>Gammaproteobacteria</taxon>
        <taxon>Candidatus Kentrum</taxon>
    </lineage>
</organism>